<dbReference type="EMBL" id="KN882067">
    <property type="protein sequence ID" value="KIY44673.1"/>
    <property type="molecule type" value="Genomic_DNA"/>
</dbReference>
<evidence type="ECO:0000313" key="2">
    <source>
        <dbReference type="EMBL" id="KIY44673.1"/>
    </source>
</evidence>
<proteinExistence type="predicted"/>
<dbReference type="InterPro" id="IPR057514">
    <property type="entry name" value="NTF2_SigF"/>
</dbReference>
<dbReference type="Pfam" id="PF24840">
    <property type="entry name" value="NTF2_SigF"/>
    <property type="match status" value="1"/>
</dbReference>
<reference evidence="2 3" key="1">
    <citation type="journal article" date="2015" name="Fungal Genet. Biol.">
        <title>Evolution of novel wood decay mechanisms in Agaricales revealed by the genome sequences of Fistulina hepatica and Cylindrobasidium torrendii.</title>
        <authorList>
            <person name="Floudas D."/>
            <person name="Held B.W."/>
            <person name="Riley R."/>
            <person name="Nagy L.G."/>
            <person name="Koehler G."/>
            <person name="Ransdell A.S."/>
            <person name="Younus H."/>
            <person name="Chow J."/>
            <person name="Chiniquy J."/>
            <person name="Lipzen A."/>
            <person name="Tritt A."/>
            <person name="Sun H."/>
            <person name="Haridas S."/>
            <person name="LaButti K."/>
            <person name="Ohm R.A."/>
            <person name="Kues U."/>
            <person name="Blanchette R.A."/>
            <person name="Grigoriev I.V."/>
            <person name="Minto R.E."/>
            <person name="Hibbett D.S."/>
        </authorList>
    </citation>
    <scope>NUCLEOTIDE SEQUENCE [LARGE SCALE GENOMIC DNA]</scope>
    <source>
        <strain evidence="2 3">ATCC 64428</strain>
    </source>
</reference>
<accession>A0A0D7A1H9</accession>
<dbReference type="Proteomes" id="UP000054144">
    <property type="component" value="Unassembled WGS sequence"/>
</dbReference>
<keyword evidence="3" id="KW-1185">Reference proteome</keyword>
<protein>
    <recommendedName>
        <fullName evidence="1">SigF-like NTF2-like domain-containing protein</fullName>
    </recommendedName>
</protein>
<gene>
    <name evidence="2" type="ORF">FISHEDRAFT_50837</name>
</gene>
<feature type="non-terminal residue" evidence="2">
    <location>
        <position position="1"/>
    </location>
</feature>
<dbReference type="PANTHER" id="PTHR35393">
    <property type="entry name" value="CHROMOSOME 1, WHOLE GENOME SHOTGUN SEQUENCE"/>
    <property type="match status" value="1"/>
</dbReference>
<name>A0A0D7A1H9_9AGAR</name>
<dbReference type="AlphaFoldDB" id="A0A0D7A1H9"/>
<evidence type="ECO:0000313" key="3">
    <source>
        <dbReference type="Proteomes" id="UP000054144"/>
    </source>
</evidence>
<evidence type="ECO:0000259" key="1">
    <source>
        <dbReference type="Pfam" id="PF24840"/>
    </source>
</evidence>
<dbReference type="PANTHER" id="PTHR35393:SF1">
    <property type="entry name" value="SNOAL-LIKE DOMAIN-CONTAINING PROTEIN"/>
    <property type="match status" value="1"/>
</dbReference>
<feature type="domain" description="SigF-like NTF2-like" evidence="1">
    <location>
        <begin position="1"/>
        <end position="166"/>
    </location>
</feature>
<sequence length="194" mass="21680">EDIRGVIYALTSTNSPDVQMDTINKYYLPNAAFKHPTCSVSSGPSSRDRILSIYQWYRVISPKLESEVKSVIFDSKLNIMDVEIVQQFHIFLSPFSAAPARLLVRLTLSQDAASGLYYIAQQEDFYHTEDFIALILPPLVPLIQLCLYVAALFSIIGAKIAQVFGIWLPKETLVAHGVGDAPLYESEPEGLKKK</sequence>
<dbReference type="OrthoDB" id="2344312at2759"/>
<organism evidence="2 3">
    <name type="scientific">Fistulina hepatica ATCC 64428</name>
    <dbReference type="NCBI Taxonomy" id="1128425"/>
    <lineage>
        <taxon>Eukaryota</taxon>
        <taxon>Fungi</taxon>
        <taxon>Dikarya</taxon>
        <taxon>Basidiomycota</taxon>
        <taxon>Agaricomycotina</taxon>
        <taxon>Agaricomycetes</taxon>
        <taxon>Agaricomycetidae</taxon>
        <taxon>Agaricales</taxon>
        <taxon>Fistulinaceae</taxon>
        <taxon>Fistulina</taxon>
    </lineage>
</organism>